<dbReference type="Proteomes" id="UP000249340">
    <property type="component" value="Chromosome"/>
</dbReference>
<protein>
    <submittedName>
        <fullName evidence="2">DUF397 domain-containing protein</fullName>
    </submittedName>
</protein>
<sequence>MSTTPAPALVCAQWRKSSYSNGNGGGCIEIAEQYPGTVPVRDSKDPDGPALVFSAPAFGAFVEAVKSGEFPTLM</sequence>
<dbReference type="KEGG" id="stri:C7M71_027370"/>
<dbReference type="InterPro" id="IPR007278">
    <property type="entry name" value="DUF397"/>
</dbReference>
<dbReference type="RefSeq" id="WP_111493313.1">
    <property type="nucleotide sequence ID" value="NZ_CP031264.1"/>
</dbReference>
<evidence type="ECO:0000259" key="1">
    <source>
        <dbReference type="Pfam" id="PF04149"/>
    </source>
</evidence>
<proteinExistence type="predicted"/>
<evidence type="ECO:0000313" key="3">
    <source>
        <dbReference type="Proteomes" id="UP000249340"/>
    </source>
</evidence>
<reference evidence="3" key="1">
    <citation type="submission" date="2018-07" db="EMBL/GenBank/DDBJ databases">
        <title>Streptacidiphilus bronchialis DSM 106435 chromosome.</title>
        <authorList>
            <person name="Batra D."/>
            <person name="Gulvik C.A."/>
        </authorList>
    </citation>
    <scope>NUCLEOTIDE SEQUENCE [LARGE SCALE GENOMIC DNA]</scope>
    <source>
        <strain evidence="3">DSM 106435</strain>
    </source>
</reference>
<gene>
    <name evidence="2" type="ORF">C7M71_027370</name>
</gene>
<name>A0A345T3K2_9ACTN</name>
<evidence type="ECO:0000313" key="2">
    <source>
        <dbReference type="EMBL" id="AXI80557.1"/>
    </source>
</evidence>
<dbReference type="AlphaFoldDB" id="A0A345T3K2"/>
<dbReference type="Pfam" id="PF04149">
    <property type="entry name" value="DUF397"/>
    <property type="match status" value="1"/>
</dbReference>
<keyword evidence="3" id="KW-1185">Reference proteome</keyword>
<dbReference type="EMBL" id="CP031264">
    <property type="protein sequence ID" value="AXI80557.1"/>
    <property type="molecule type" value="Genomic_DNA"/>
</dbReference>
<dbReference type="OrthoDB" id="4570646at2"/>
<accession>A0A345T3K2</accession>
<organism evidence="2 3">
    <name type="scientific">Peterkaempfera bronchialis</name>
    <dbReference type="NCBI Taxonomy" id="2126346"/>
    <lineage>
        <taxon>Bacteria</taxon>
        <taxon>Bacillati</taxon>
        <taxon>Actinomycetota</taxon>
        <taxon>Actinomycetes</taxon>
        <taxon>Kitasatosporales</taxon>
        <taxon>Streptomycetaceae</taxon>
        <taxon>Peterkaempfera</taxon>
    </lineage>
</organism>
<feature type="domain" description="DUF397" evidence="1">
    <location>
        <begin position="12"/>
        <end position="66"/>
    </location>
</feature>